<dbReference type="InterPro" id="IPR001138">
    <property type="entry name" value="Zn2Cys6_DnaBD"/>
</dbReference>
<protein>
    <recommendedName>
        <fullName evidence="4">Zn(2)-C6 fungal-type domain-containing protein</fullName>
    </recommendedName>
</protein>
<dbReference type="GO" id="GO:0003677">
    <property type="term" value="F:DNA binding"/>
    <property type="evidence" value="ECO:0007669"/>
    <property type="project" value="InterPro"/>
</dbReference>
<dbReference type="SMART" id="SM00066">
    <property type="entry name" value="GAL4"/>
    <property type="match status" value="1"/>
</dbReference>
<feature type="region of interest" description="Disordered" evidence="3">
    <location>
        <begin position="718"/>
        <end position="745"/>
    </location>
</feature>
<dbReference type="PROSITE" id="PS50048">
    <property type="entry name" value="ZN2_CY6_FUNGAL_2"/>
    <property type="match status" value="1"/>
</dbReference>
<reference evidence="5" key="1">
    <citation type="submission" date="2013-07" db="EMBL/GenBank/DDBJ databases">
        <title>The Genome Sequence of Cryptococcus bestiolae CBS10118.</title>
        <authorList>
            <consortium name="The Broad Institute Genome Sequencing Platform"/>
            <person name="Cuomo C."/>
            <person name="Litvintseva A."/>
            <person name="Chen Y."/>
            <person name="Heitman J."/>
            <person name="Sun S."/>
            <person name="Springer D."/>
            <person name="Dromer F."/>
            <person name="Young S.K."/>
            <person name="Zeng Q."/>
            <person name="Gargeya S."/>
            <person name="Fitzgerald M."/>
            <person name="Abouelleil A."/>
            <person name="Alvarado L."/>
            <person name="Berlin A.M."/>
            <person name="Chapman S.B."/>
            <person name="Dewar J."/>
            <person name="Goldberg J."/>
            <person name="Griggs A."/>
            <person name="Gujja S."/>
            <person name="Hansen M."/>
            <person name="Howarth C."/>
            <person name="Imamovic A."/>
            <person name="Larimer J."/>
            <person name="McCowan C."/>
            <person name="Murphy C."/>
            <person name="Pearson M."/>
            <person name="Priest M."/>
            <person name="Roberts A."/>
            <person name="Saif S."/>
            <person name="Shea T."/>
            <person name="Sykes S."/>
            <person name="Wortman J."/>
            <person name="Nusbaum C."/>
            <person name="Birren B."/>
        </authorList>
    </citation>
    <scope>NUCLEOTIDE SEQUENCE [LARGE SCALE GENOMIC DNA]</scope>
    <source>
        <strain evidence="5">CBS 10118</strain>
    </source>
</reference>
<feature type="compositionally biased region" description="Basic and acidic residues" evidence="3">
    <location>
        <begin position="1"/>
        <end position="11"/>
    </location>
</feature>
<dbReference type="InterPro" id="IPR007219">
    <property type="entry name" value="XnlR_reg_dom"/>
</dbReference>
<dbReference type="GO" id="GO:0000981">
    <property type="term" value="F:DNA-binding transcription factor activity, RNA polymerase II-specific"/>
    <property type="evidence" value="ECO:0007669"/>
    <property type="project" value="InterPro"/>
</dbReference>
<dbReference type="CDD" id="cd12148">
    <property type="entry name" value="fungal_TF_MHR"/>
    <property type="match status" value="1"/>
</dbReference>
<organism evidence="5">
    <name type="scientific">Kwoniella bestiolae CBS 10118</name>
    <dbReference type="NCBI Taxonomy" id="1296100"/>
    <lineage>
        <taxon>Eukaryota</taxon>
        <taxon>Fungi</taxon>
        <taxon>Dikarya</taxon>
        <taxon>Basidiomycota</taxon>
        <taxon>Agaricomycotina</taxon>
        <taxon>Tremellomycetes</taxon>
        <taxon>Tremellales</taxon>
        <taxon>Cryptococcaceae</taxon>
        <taxon>Kwoniella</taxon>
    </lineage>
</organism>
<evidence type="ECO:0000256" key="1">
    <source>
        <dbReference type="ARBA" id="ARBA00022723"/>
    </source>
</evidence>
<dbReference type="Gene3D" id="4.10.240.10">
    <property type="entry name" value="Zn(2)-C6 fungal-type DNA-binding domain"/>
    <property type="match status" value="1"/>
</dbReference>
<keyword evidence="1" id="KW-0479">Metal-binding</keyword>
<dbReference type="SMART" id="SM00906">
    <property type="entry name" value="Fungal_trans"/>
    <property type="match status" value="1"/>
</dbReference>
<evidence type="ECO:0000256" key="2">
    <source>
        <dbReference type="ARBA" id="ARBA00023242"/>
    </source>
</evidence>
<accession>A0A1B9FTG8</accession>
<name>A0A1B9FTG8_9TREE</name>
<feature type="region of interest" description="Disordered" evidence="3">
    <location>
        <begin position="1"/>
        <end position="33"/>
    </location>
</feature>
<keyword evidence="2" id="KW-0539">Nucleus</keyword>
<feature type="region of interest" description="Disordered" evidence="3">
    <location>
        <begin position="65"/>
        <end position="89"/>
    </location>
</feature>
<sequence length="837" mass="91133">MISHGVGDKAESSLGAQLRQAGSGEMQYNPHDKHPFSPVGIDEILFGNLGSIQPLSTADLITQETPQLPGSSHSTDEGTEHESNRKKRKITRARNACLPCRARKCRCGGRPPDACGSCLKDELQCEWPTADGRSAEARRIRSHGKRKEIKENSMEGTGVAMSDHDIWSGLFGHDWLSDIGNTTQAGQPFDFSLGSISVPDHASLDPSQHPPDLTGILHEPSSTIRDLTIPTQSPDWLAGFDPAEVVMALSGQLPVVEDGSIQGDRLGPSDTTSPAVRFGDIPRAFHSSGSREDKVVKVSWWRPHGQTAIVPGLQRIVLKVQVQAPGNASQVSTPVSPSAGFQDTLLGPDRIPVPSVMKHLLNVFFEYFGCQFPYLDKFSLEASLEEGTGSSFLFLCIAAISARFSNHPSIASKHLKPFEFGNEFYKAAKELLGSMLTVPSRETVVGLVLLAHVGLGADSESEEWMFTGMAVRMSIDLGLQLNPPEDAQISLEDRRLNRLLFWSVLLLDFALAFGTGRQPTLRVEEITQMLPNLDDVSPTSASEVPNPFPYAARQMLAYGQLITVLNSGRQKQDQIDKAVIVARSRAIQVYNTLPEDLHWNVTNLQRHTNAGYATMFLHLHLWMHTIIASGYLTNTDYMRRGASRHAALSGVISGHVTPNAVAASNLWKNSARTIGDVLVLSDIINPNAYLSLPFCNQAFFVTGCCYVKEIETEHWSLDNVADEQSRPTSSEGDTIPLSPKKDKQVKKPSELFRSLLTSVAANNISTVQQGLAKQRNFWGGIAWVAEALSQRVAGIGASEIDLASITEKLSASIYVADAGVLKGSNDVQQGLHNGQGI</sequence>
<dbReference type="PANTHER" id="PTHR47783">
    <property type="entry name" value="ZN(II)2CYS6 TRANSCRIPTION FACTOR (EUROFUNG)-RELATED"/>
    <property type="match status" value="1"/>
</dbReference>
<dbReference type="VEuPathDB" id="FungiDB:I302_08839"/>
<dbReference type="InterPro" id="IPR036864">
    <property type="entry name" value="Zn2-C6_fun-type_DNA-bd_sf"/>
</dbReference>
<dbReference type="SUPFAM" id="SSF57701">
    <property type="entry name" value="Zn2/Cys6 DNA-binding domain"/>
    <property type="match status" value="1"/>
</dbReference>
<gene>
    <name evidence="5" type="ORF">I302_08839</name>
</gene>
<dbReference type="PROSITE" id="PS00463">
    <property type="entry name" value="ZN2_CY6_FUNGAL_1"/>
    <property type="match status" value="1"/>
</dbReference>
<dbReference type="CDD" id="cd00067">
    <property type="entry name" value="GAL4"/>
    <property type="match status" value="1"/>
</dbReference>
<dbReference type="OrthoDB" id="2428527at2759"/>
<dbReference type="EMBL" id="KI894026">
    <property type="protein sequence ID" value="OCF22058.1"/>
    <property type="molecule type" value="Genomic_DNA"/>
</dbReference>
<dbReference type="AlphaFoldDB" id="A0A1B9FTG8"/>
<feature type="domain" description="Zn(2)-C6 fungal-type" evidence="4">
    <location>
        <begin position="96"/>
        <end position="127"/>
    </location>
</feature>
<dbReference type="STRING" id="1296100.A0A1B9FTG8"/>
<feature type="compositionally biased region" description="Basic and acidic residues" evidence="3">
    <location>
        <begin position="74"/>
        <end position="83"/>
    </location>
</feature>
<dbReference type="Pfam" id="PF04082">
    <property type="entry name" value="Fungal_trans"/>
    <property type="match status" value="1"/>
</dbReference>
<dbReference type="GO" id="GO:0008270">
    <property type="term" value="F:zinc ion binding"/>
    <property type="evidence" value="ECO:0007669"/>
    <property type="project" value="InterPro"/>
</dbReference>
<dbReference type="PANTHER" id="PTHR47783:SF1">
    <property type="entry name" value="ZN(II)2CYS6 TRANSCRIPTION FACTOR (EUROFUNG)"/>
    <property type="match status" value="1"/>
</dbReference>
<evidence type="ECO:0000256" key="3">
    <source>
        <dbReference type="SAM" id="MobiDB-lite"/>
    </source>
</evidence>
<reference evidence="5" key="2">
    <citation type="submission" date="2014-01" db="EMBL/GenBank/DDBJ databases">
        <title>Evolution of pathogenesis and genome organization in the Tremellales.</title>
        <authorList>
            <person name="Cuomo C."/>
            <person name="Litvintseva A."/>
            <person name="Heitman J."/>
            <person name="Chen Y."/>
            <person name="Sun S."/>
            <person name="Springer D."/>
            <person name="Dromer F."/>
            <person name="Young S."/>
            <person name="Zeng Q."/>
            <person name="Chapman S."/>
            <person name="Gujja S."/>
            <person name="Saif S."/>
            <person name="Birren B."/>
        </authorList>
    </citation>
    <scope>NUCLEOTIDE SEQUENCE</scope>
    <source>
        <strain evidence="5">CBS 10118</strain>
    </source>
</reference>
<dbReference type="GO" id="GO:0006351">
    <property type="term" value="P:DNA-templated transcription"/>
    <property type="evidence" value="ECO:0007669"/>
    <property type="project" value="InterPro"/>
</dbReference>
<evidence type="ECO:0000259" key="4">
    <source>
        <dbReference type="PROSITE" id="PS50048"/>
    </source>
</evidence>
<proteinExistence type="predicted"/>
<evidence type="ECO:0000313" key="5">
    <source>
        <dbReference type="EMBL" id="OCF22058.1"/>
    </source>
</evidence>